<feature type="repeat" description="ANK" evidence="3">
    <location>
        <begin position="977"/>
        <end position="999"/>
    </location>
</feature>
<proteinExistence type="predicted"/>
<dbReference type="PROSITE" id="PS50088">
    <property type="entry name" value="ANK_REPEAT"/>
    <property type="match status" value="4"/>
</dbReference>
<dbReference type="Gene3D" id="3.40.50.300">
    <property type="entry name" value="P-loop containing nucleotide triphosphate hydrolases"/>
    <property type="match status" value="1"/>
</dbReference>
<dbReference type="SUPFAM" id="SSF48403">
    <property type="entry name" value="Ankyrin repeat"/>
    <property type="match status" value="2"/>
</dbReference>
<keyword evidence="1" id="KW-0677">Repeat</keyword>
<evidence type="ECO:0000256" key="4">
    <source>
        <dbReference type="SAM" id="MobiDB-lite"/>
    </source>
</evidence>
<evidence type="ECO:0000313" key="6">
    <source>
        <dbReference type="EMBL" id="PVD18350.1"/>
    </source>
</evidence>
<dbReference type="OrthoDB" id="194358at2759"/>
<dbReference type="InterPro" id="IPR049050">
    <property type="entry name" value="nSTAND3"/>
</dbReference>
<dbReference type="SMART" id="SM00248">
    <property type="entry name" value="ANK"/>
    <property type="match status" value="7"/>
</dbReference>
<feature type="repeat" description="ANK" evidence="3">
    <location>
        <begin position="1081"/>
        <end position="1114"/>
    </location>
</feature>
<dbReference type="Pfam" id="PF20720">
    <property type="entry name" value="nSTAND3"/>
    <property type="match status" value="1"/>
</dbReference>
<dbReference type="Proteomes" id="UP000245119">
    <property type="component" value="Linkage Group LG14"/>
</dbReference>
<feature type="repeat" description="ANK" evidence="3">
    <location>
        <begin position="1015"/>
        <end position="1047"/>
    </location>
</feature>
<feature type="region of interest" description="Disordered" evidence="4">
    <location>
        <begin position="47"/>
        <end position="87"/>
    </location>
</feature>
<feature type="compositionally biased region" description="Acidic residues" evidence="4">
    <location>
        <begin position="278"/>
        <end position="298"/>
    </location>
</feature>
<dbReference type="PROSITE" id="PS50297">
    <property type="entry name" value="ANK_REP_REGION"/>
    <property type="match status" value="3"/>
</dbReference>
<reference evidence="6 7" key="1">
    <citation type="submission" date="2018-04" db="EMBL/GenBank/DDBJ databases">
        <title>The genome of golden apple snail Pomacea canaliculata provides insight into stress tolerance and invasive adaptation.</title>
        <authorList>
            <person name="Liu C."/>
            <person name="Liu B."/>
            <person name="Ren Y."/>
            <person name="Zhang Y."/>
            <person name="Wang H."/>
            <person name="Li S."/>
            <person name="Jiang F."/>
            <person name="Yin L."/>
            <person name="Zhang G."/>
            <person name="Qian W."/>
            <person name="Fan W."/>
        </authorList>
    </citation>
    <scope>NUCLEOTIDE SEQUENCE [LARGE SCALE GENOMIC DNA]</scope>
    <source>
        <strain evidence="6">SZHN2017</strain>
        <tissue evidence="6">Muscle</tissue>
    </source>
</reference>
<sequence length="1174" mass="130969">MDDFGFDYNDNDGFDSYIEEYDADEDYDGEVAYDFEYNYITGNSFSQQTSAERHEEGFPELGSMGRSSEGARADNIPQPGLSKHDFRNMVKSSCESNDKVQESFENRHDCQGVSYDFTEESSLTARNKPFVPQHSSDRVLRQPSACVSLTGSDIVEDCGGGLVEALGEMLQDTLSLTSHPSDRCGNVEKPFAEQQYNGTCLTQNILEQSIRQQFGEKGCETMGSVVDGMQSDCVLDGLNGALETDAKTRALAGAVTIIQQHLVPKPQTCAMSATKDESDSECTESDSEDDNESDEDASVDSMGAAVWQNCPTQALQISPDKYLNHYPLSQAVVQQHPIYDQTQHEMDIGEKLFVMTPAFEDAFDLLGDEHSSKKVFLIGPPGSGKQTVARALMRKLEVKGYLCTILKSAEQWEKHGRECQVIFLPHIVGELSFSSELFEKWNRHFDLMSQYCKGQKNTVLIFSLCPHIFEELKVRKPQFFDSLSCVRVGKFDDKKKREMLVTHLESKSKTVEEFEDRISKIVATDLSGELFPGYCQRWAENLDDVQIDDIFQHRSVFYCDFVSRLINVDQSKKEKLVAALCLLLKGVKWNDNGENTIPQQCKDLGFPKLRPYSFRDILKPFINVLVSADCCSFANREAYDGVALAIGADYPNGLVQVADWQFLVQRCRVPERNEKPSSRPHWPWFVIIERLTSHQDQSKRTRTATYLMLVTRLISGLKNSAEMIKACQHKALQAPQFTNDLSKNVSSDQFLKILCNTDNTHNHTLFFWSIFNSSIFFSEWIYKTVLEMSKGVQKHAVHSLAASVILCCVFEGKTKTLEMLLKYWKQGTGQEATALLQGQYSQVVGAGTTVRLPLPSLEDCLSESWKRHLSVLGAFASDVDQLSGARDYGEDGNVSCIPKGSSLAAGRNITITLPPLHAAIISNNTDAMSLLLKKYPATLRAKDDFGHSALYVSAFCGRKEIVEKLLILGAGFSKSHKGNTPLHEACFRGSVAVVNLFLSTTGTGASAFINDANENGETPLFLAVASGNTELVPLLLHHGAKEDVRDVYGNSLLHAACRAAGNVELVQRYLKTTNINERNIICNTPLHVACHCHDDDAIVKLLIENRADVNASNVHLSTPLHAAAMAGHLKNFYTLMDNEADLCNCDLQMNRAYHYLPVEERRRAIQKYRPSASE</sequence>
<accession>A0A2T7NAZ5</accession>
<dbReference type="InterPro" id="IPR036770">
    <property type="entry name" value="Ankyrin_rpt-contain_sf"/>
</dbReference>
<dbReference type="Gene3D" id="1.25.40.20">
    <property type="entry name" value="Ankyrin repeat-containing domain"/>
    <property type="match status" value="2"/>
</dbReference>
<evidence type="ECO:0000256" key="2">
    <source>
        <dbReference type="ARBA" id="ARBA00023043"/>
    </source>
</evidence>
<dbReference type="PRINTS" id="PR01415">
    <property type="entry name" value="ANKYRIN"/>
</dbReference>
<keyword evidence="2 3" id="KW-0040">ANK repeat</keyword>
<evidence type="ECO:0000256" key="1">
    <source>
        <dbReference type="ARBA" id="ARBA00022737"/>
    </source>
</evidence>
<dbReference type="SUPFAM" id="SSF52540">
    <property type="entry name" value="P-loop containing nucleoside triphosphate hydrolases"/>
    <property type="match status" value="1"/>
</dbReference>
<dbReference type="PANTHER" id="PTHR24126:SF14">
    <property type="entry name" value="ANK_REP_REGION DOMAIN-CONTAINING PROTEIN"/>
    <property type="match status" value="1"/>
</dbReference>
<evidence type="ECO:0000256" key="3">
    <source>
        <dbReference type="PROSITE-ProRule" id="PRU00023"/>
    </source>
</evidence>
<protein>
    <recommendedName>
        <fullName evidence="5">Novel STAND NTPase 3 domain-containing protein</fullName>
    </recommendedName>
</protein>
<evidence type="ECO:0000259" key="5">
    <source>
        <dbReference type="Pfam" id="PF20720"/>
    </source>
</evidence>
<feature type="domain" description="Novel STAND NTPase 3" evidence="5">
    <location>
        <begin position="353"/>
        <end position="505"/>
    </location>
</feature>
<comment type="caution">
    <text evidence="6">The sequence shown here is derived from an EMBL/GenBank/DDBJ whole genome shotgun (WGS) entry which is preliminary data.</text>
</comment>
<dbReference type="InterPro" id="IPR002110">
    <property type="entry name" value="Ankyrin_rpt"/>
</dbReference>
<evidence type="ECO:0000313" key="7">
    <source>
        <dbReference type="Proteomes" id="UP000245119"/>
    </source>
</evidence>
<keyword evidence="7" id="KW-1185">Reference proteome</keyword>
<dbReference type="PANTHER" id="PTHR24126">
    <property type="entry name" value="ANKYRIN REPEAT, PH AND SEC7 DOMAIN CONTAINING PROTEIN SECG-RELATED"/>
    <property type="match status" value="1"/>
</dbReference>
<feature type="region of interest" description="Disordered" evidence="4">
    <location>
        <begin position="268"/>
        <end position="300"/>
    </location>
</feature>
<dbReference type="AlphaFoldDB" id="A0A2T7NAZ5"/>
<name>A0A2T7NAZ5_POMCA</name>
<feature type="repeat" description="ANK" evidence="3">
    <location>
        <begin position="1115"/>
        <end position="1147"/>
    </location>
</feature>
<organism evidence="6 7">
    <name type="scientific">Pomacea canaliculata</name>
    <name type="common">Golden apple snail</name>
    <dbReference type="NCBI Taxonomy" id="400727"/>
    <lineage>
        <taxon>Eukaryota</taxon>
        <taxon>Metazoa</taxon>
        <taxon>Spiralia</taxon>
        <taxon>Lophotrochozoa</taxon>
        <taxon>Mollusca</taxon>
        <taxon>Gastropoda</taxon>
        <taxon>Caenogastropoda</taxon>
        <taxon>Architaenioglossa</taxon>
        <taxon>Ampullarioidea</taxon>
        <taxon>Ampullariidae</taxon>
        <taxon>Pomacea</taxon>
    </lineage>
</organism>
<dbReference type="OMA" id="NEAWDER"/>
<dbReference type="Pfam" id="PF12796">
    <property type="entry name" value="Ank_2"/>
    <property type="match status" value="2"/>
</dbReference>
<gene>
    <name evidence="6" type="ORF">C0Q70_20899</name>
</gene>
<dbReference type="InterPro" id="IPR027417">
    <property type="entry name" value="P-loop_NTPase"/>
</dbReference>
<dbReference type="EMBL" id="PZQS01000014">
    <property type="protein sequence ID" value="PVD18350.1"/>
    <property type="molecule type" value="Genomic_DNA"/>
</dbReference>
<dbReference type="STRING" id="400727.A0A2T7NAZ5"/>